<dbReference type="SMART" id="SM00355">
    <property type="entry name" value="ZnF_C2H2"/>
    <property type="match status" value="3"/>
</dbReference>
<feature type="domain" description="C2H2-type" evidence="9">
    <location>
        <begin position="406"/>
        <end position="434"/>
    </location>
</feature>
<dbReference type="InterPro" id="IPR013087">
    <property type="entry name" value="Znf_C2H2_type"/>
</dbReference>
<dbReference type="Pfam" id="PF00096">
    <property type="entry name" value="zf-C2H2"/>
    <property type="match status" value="3"/>
</dbReference>
<evidence type="ECO:0000256" key="8">
    <source>
        <dbReference type="SAM" id="MobiDB-lite"/>
    </source>
</evidence>
<sequence length="451" mass="51355">MDRFRGYPIEVERWMTEPRRISLGECSPAALEWALSISIHVGGIPCRLMFVPMRVELERYVLGELFNPDYYLWLPEKKENEKHGGGSEDDGSGDLETSGEWTTASDAFLERCVGAHFLLDLDNPDKIHCSTEMRSGTRIIGTYHFSHSGMIDATKDVLRENGHTSEIFYEIRRVCPFCQIRGVVCACPESFRCRIWPPPNSRASSWHEFVTVYGRPSVESVEPVNVVFETTEKEKELQTVVCCTILFGNQIPVDERVPHWFLRNIGLNTGPSLEPKLGPSHTNVFKGRRISRRNLPSTSKPDDSSFKTVSPVERQDHVLVEGAHAMDLSATPTVTPKKPGRRIRPKKIPCPDCDKRFSQKGHLASHIAIIHRRERPFRCEVCPSSFGTSSNLRRHCRMVHEKSRGFECLHCELSFCEPGDLRAHMKRKHLVSQPLDDALGPLYSTTFERQL</sequence>
<evidence type="ECO:0000256" key="2">
    <source>
        <dbReference type="ARBA" id="ARBA00022723"/>
    </source>
</evidence>
<dbReference type="GO" id="GO:0000978">
    <property type="term" value="F:RNA polymerase II cis-regulatory region sequence-specific DNA binding"/>
    <property type="evidence" value="ECO:0007669"/>
    <property type="project" value="TreeGrafter"/>
</dbReference>
<gene>
    <name evidence="10" type="ORF">CCAE0312_LOCUS8331</name>
</gene>
<dbReference type="InterPro" id="IPR050527">
    <property type="entry name" value="Snail/Krueppel_Znf"/>
</dbReference>
<dbReference type="GO" id="GO:0008270">
    <property type="term" value="F:zinc ion binding"/>
    <property type="evidence" value="ECO:0007669"/>
    <property type="project" value="UniProtKB-KW"/>
</dbReference>
<evidence type="ECO:0000256" key="4">
    <source>
        <dbReference type="ARBA" id="ARBA00022771"/>
    </source>
</evidence>
<feature type="domain" description="C2H2-type" evidence="9">
    <location>
        <begin position="348"/>
        <end position="376"/>
    </location>
</feature>
<dbReference type="AlphaFoldDB" id="A0A7S1XFL3"/>
<dbReference type="SUPFAM" id="SSF57667">
    <property type="entry name" value="beta-beta-alpha zinc fingers"/>
    <property type="match status" value="2"/>
</dbReference>
<keyword evidence="4 7" id="KW-0863">Zinc-finger</keyword>
<evidence type="ECO:0000256" key="5">
    <source>
        <dbReference type="ARBA" id="ARBA00022833"/>
    </source>
</evidence>
<organism evidence="10">
    <name type="scientific">Compsopogon caeruleus</name>
    <dbReference type="NCBI Taxonomy" id="31354"/>
    <lineage>
        <taxon>Eukaryota</taxon>
        <taxon>Rhodophyta</taxon>
        <taxon>Compsopogonophyceae</taxon>
        <taxon>Compsopogonales</taxon>
        <taxon>Compsopogonaceae</taxon>
        <taxon>Compsopogon</taxon>
    </lineage>
</organism>
<proteinExistence type="predicted"/>
<evidence type="ECO:0000256" key="3">
    <source>
        <dbReference type="ARBA" id="ARBA00022737"/>
    </source>
</evidence>
<keyword evidence="3" id="KW-0677">Repeat</keyword>
<reference evidence="10" key="1">
    <citation type="submission" date="2021-01" db="EMBL/GenBank/DDBJ databases">
        <authorList>
            <person name="Corre E."/>
            <person name="Pelletier E."/>
            <person name="Niang G."/>
            <person name="Scheremetjew M."/>
            <person name="Finn R."/>
            <person name="Kale V."/>
            <person name="Holt S."/>
            <person name="Cochrane G."/>
            <person name="Meng A."/>
            <person name="Brown T."/>
            <person name="Cohen L."/>
        </authorList>
    </citation>
    <scope>NUCLEOTIDE SEQUENCE</scope>
    <source>
        <strain evidence="10">SAG 36.94</strain>
    </source>
</reference>
<keyword evidence="6" id="KW-0539">Nucleus</keyword>
<dbReference type="GO" id="GO:0000981">
    <property type="term" value="F:DNA-binding transcription factor activity, RNA polymerase II-specific"/>
    <property type="evidence" value="ECO:0007669"/>
    <property type="project" value="TreeGrafter"/>
</dbReference>
<dbReference type="GO" id="GO:0005634">
    <property type="term" value="C:nucleus"/>
    <property type="evidence" value="ECO:0007669"/>
    <property type="project" value="UniProtKB-SubCell"/>
</dbReference>
<dbReference type="PROSITE" id="PS50157">
    <property type="entry name" value="ZINC_FINGER_C2H2_2"/>
    <property type="match status" value="3"/>
</dbReference>
<accession>A0A7S1XFL3</accession>
<dbReference type="PANTHER" id="PTHR24388:SF54">
    <property type="entry name" value="PROTEIN ESCARGOT"/>
    <property type="match status" value="1"/>
</dbReference>
<keyword evidence="2" id="KW-0479">Metal-binding</keyword>
<comment type="subcellular location">
    <subcellularLocation>
        <location evidence="1">Nucleus</location>
    </subcellularLocation>
</comment>
<evidence type="ECO:0000256" key="6">
    <source>
        <dbReference type="ARBA" id="ARBA00023242"/>
    </source>
</evidence>
<evidence type="ECO:0000313" key="10">
    <source>
        <dbReference type="EMBL" id="CAD9236238.1"/>
    </source>
</evidence>
<dbReference type="InterPro" id="IPR036236">
    <property type="entry name" value="Znf_C2H2_sf"/>
</dbReference>
<feature type="domain" description="C2H2-type" evidence="9">
    <location>
        <begin position="377"/>
        <end position="405"/>
    </location>
</feature>
<name>A0A7S1XFL3_9RHOD</name>
<dbReference type="FunFam" id="3.30.160.60:FF:000446">
    <property type="entry name" value="Zinc finger protein"/>
    <property type="match status" value="1"/>
</dbReference>
<evidence type="ECO:0000256" key="7">
    <source>
        <dbReference type="PROSITE-ProRule" id="PRU00042"/>
    </source>
</evidence>
<dbReference type="Gene3D" id="3.30.160.60">
    <property type="entry name" value="Classic Zinc Finger"/>
    <property type="match status" value="2"/>
</dbReference>
<evidence type="ECO:0000256" key="1">
    <source>
        <dbReference type="ARBA" id="ARBA00004123"/>
    </source>
</evidence>
<dbReference type="PANTHER" id="PTHR24388">
    <property type="entry name" value="ZINC FINGER PROTEIN"/>
    <property type="match status" value="1"/>
</dbReference>
<evidence type="ECO:0000259" key="9">
    <source>
        <dbReference type="PROSITE" id="PS50157"/>
    </source>
</evidence>
<dbReference type="PROSITE" id="PS00028">
    <property type="entry name" value="ZINC_FINGER_C2H2_1"/>
    <property type="match status" value="3"/>
</dbReference>
<keyword evidence="5" id="KW-0862">Zinc</keyword>
<protein>
    <recommendedName>
        <fullName evidence="9">C2H2-type domain-containing protein</fullName>
    </recommendedName>
</protein>
<feature type="region of interest" description="Disordered" evidence="8">
    <location>
        <begin position="288"/>
        <end position="311"/>
    </location>
</feature>
<dbReference type="EMBL" id="HBGH01014948">
    <property type="protein sequence ID" value="CAD9236238.1"/>
    <property type="molecule type" value="Transcribed_RNA"/>
</dbReference>